<evidence type="ECO:0000313" key="5">
    <source>
        <dbReference type="EMBL" id="CAB4871091.1"/>
    </source>
</evidence>
<evidence type="ECO:0000256" key="1">
    <source>
        <dbReference type="SAM" id="Phobius"/>
    </source>
</evidence>
<dbReference type="EMBL" id="CAFBLJ010000046">
    <property type="protein sequence ID" value="CAB4871091.1"/>
    <property type="molecule type" value="Genomic_DNA"/>
</dbReference>
<protein>
    <submittedName>
        <fullName evidence="3">Unannotated protein</fullName>
    </submittedName>
</protein>
<dbReference type="Pfam" id="PF11255">
    <property type="entry name" value="DUF3054"/>
    <property type="match status" value="1"/>
</dbReference>
<keyword evidence="1" id="KW-0472">Membrane</keyword>
<feature type="transmembrane region" description="Helical" evidence="1">
    <location>
        <begin position="5"/>
        <end position="24"/>
    </location>
</feature>
<feature type="transmembrane region" description="Helical" evidence="1">
    <location>
        <begin position="66"/>
        <end position="85"/>
    </location>
</feature>
<proteinExistence type="predicted"/>
<keyword evidence="1" id="KW-1133">Transmembrane helix</keyword>
<dbReference type="AlphaFoldDB" id="A0A6J6W8I6"/>
<dbReference type="EMBL" id="CAEZYH010000080">
    <property type="protein sequence ID" value="CAB4727459.1"/>
    <property type="molecule type" value="Genomic_DNA"/>
</dbReference>
<dbReference type="InterPro" id="IPR021414">
    <property type="entry name" value="DUF3054"/>
</dbReference>
<name>A0A6J6W8I6_9ZZZZ</name>
<accession>A0A6J6W8I6</accession>
<evidence type="ECO:0000313" key="4">
    <source>
        <dbReference type="EMBL" id="CAB4815890.1"/>
    </source>
</evidence>
<evidence type="ECO:0000313" key="2">
    <source>
        <dbReference type="EMBL" id="CAB4727459.1"/>
    </source>
</evidence>
<feature type="transmembrane region" description="Helical" evidence="1">
    <location>
        <begin position="91"/>
        <end position="109"/>
    </location>
</feature>
<dbReference type="EMBL" id="CAEZZP010000095">
    <property type="protein sequence ID" value="CAB4779298.1"/>
    <property type="molecule type" value="Genomic_DNA"/>
</dbReference>
<reference evidence="3" key="1">
    <citation type="submission" date="2020-05" db="EMBL/GenBank/DDBJ databases">
        <authorList>
            <person name="Chiriac C."/>
            <person name="Salcher M."/>
            <person name="Ghai R."/>
            <person name="Kavagutti S V."/>
        </authorList>
    </citation>
    <scope>NUCLEOTIDE SEQUENCE</scope>
</reference>
<keyword evidence="1" id="KW-0812">Transmembrane</keyword>
<dbReference type="EMBL" id="CAFAAL010000179">
    <property type="protein sequence ID" value="CAB4815890.1"/>
    <property type="molecule type" value="Genomic_DNA"/>
</dbReference>
<sequence>MKSKIVLWSAVVDVLCIVIFVAIGRKNHDEGEAASGIFHVAAPFLIAAVAGWLATQAWKKPLELQTGVIVWLTTIILGMVLRHFVFDDGTATAFIIVATVFLCAFLNGWRAIVRKRLNRQ</sequence>
<gene>
    <name evidence="2" type="ORF">UFOPK2658_01481</name>
    <name evidence="3" type="ORF">UFOPK2880_01331</name>
    <name evidence="4" type="ORF">UFOPK3004_01543</name>
    <name evidence="5" type="ORF">UFOPK3304_01004</name>
</gene>
<feature type="transmembrane region" description="Helical" evidence="1">
    <location>
        <begin position="36"/>
        <end position="54"/>
    </location>
</feature>
<organism evidence="3">
    <name type="scientific">freshwater metagenome</name>
    <dbReference type="NCBI Taxonomy" id="449393"/>
    <lineage>
        <taxon>unclassified sequences</taxon>
        <taxon>metagenomes</taxon>
        <taxon>ecological metagenomes</taxon>
    </lineage>
</organism>
<evidence type="ECO:0000313" key="3">
    <source>
        <dbReference type="EMBL" id="CAB4779298.1"/>
    </source>
</evidence>